<dbReference type="PANTHER" id="PTHR10622:SF10">
    <property type="entry name" value="HET DOMAIN-CONTAINING PROTEIN"/>
    <property type="match status" value="1"/>
</dbReference>
<dbReference type="InterPro" id="IPR058525">
    <property type="entry name" value="DUF8212"/>
</dbReference>
<keyword evidence="4" id="KW-1185">Reference proteome</keyword>
<sequence>MRLLDTLAFAYERKLVLKEYAEPPDEYAILSHTWSEDEVLYSDILNSQASTRKGYAKLKSVLKLAARERLQLLWVDTCCINKESSAELSEAINSMYRWYAHSKICYAYLEDVSVSSEWEESFTKSRWFTRGWTLQELIAPRTLAFFSDDWSELGSKSKMSTLLSTVTQIDEDILDGACSVHRASVANRMSWAASRNTTRVEDVAYCLMGIFDVNMPLLYGEGKKAFLRLQEEIMRQTNDQSLFAWTAESGTRRCGLLASSPASFRDSSSYVSYPCTSHHEVRNHCLNIELQLVPAQSKYEGEWLGSDQIPDHGSSIGAPVYGVLECPSPPHFSSHLAVLLLPVTQQPDHYVRIQPQGLATVSVSVLRKLASEGGRAKRIYVMQDAAFRFTHRFFARTQLFVMDAASTFGHFWHQYEVLDIKHLPLPRSTLDAVLSLGRPTGVILSKLFPSTFQMATRGGELAIAVLFRSRGSGLRFALLLGGARHDGNAATPISIYIDPFACEILHMYKLPDFDRLQEMFRGTSCIGKTHKHSLKVHQSTIELTVEREKLVTATSVVWKFGLSACES</sequence>
<protein>
    <submittedName>
        <fullName evidence="3">HET-domain-containing protein</fullName>
    </submittedName>
</protein>
<dbReference type="InterPro" id="IPR010730">
    <property type="entry name" value="HET"/>
</dbReference>
<organism evidence="3 4">
    <name type="scientific">Polychaeton citri CBS 116435</name>
    <dbReference type="NCBI Taxonomy" id="1314669"/>
    <lineage>
        <taxon>Eukaryota</taxon>
        <taxon>Fungi</taxon>
        <taxon>Dikarya</taxon>
        <taxon>Ascomycota</taxon>
        <taxon>Pezizomycotina</taxon>
        <taxon>Dothideomycetes</taxon>
        <taxon>Dothideomycetidae</taxon>
        <taxon>Capnodiales</taxon>
        <taxon>Capnodiaceae</taxon>
        <taxon>Polychaeton</taxon>
    </lineage>
</organism>
<proteinExistence type="predicted"/>
<reference evidence="3" key="1">
    <citation type="journal article" date="2020" name="Stud. Mycol.">
        <title>101 Dothideomycetes genomes: a test case for predicting lifestyles and emergence of pathogens.</title>
        <authorList>
            <person name="Haridas S."/>
            <person name="Albert R."/>
            <person name="Binder M."/>
            <person name="Bloem J."/>
            <person name="Labutti K."/>
            <person name="Salamov A."/>
            <person name="Andreopoulos B."/>
            <person name="Baker S."/>
            <person name="Barry K."/>
            <person name="Bills G."/>
            <person name="Bluhm B."/>
            <person name="Cannon C."/>
            <person name="Castanera R."/>
            <person name="Culley D."/>
            <person name="Daum C."/>
            <person name="Ezra D."/>
            <person name="Gonzalez J."/>
            <person name="Henrissat B."/>
            <person name="Kuo A."/>
            <person name="Liang C."/>
            <person name="Lipzen A."/>
            <person name="Lutzoni F."/>
            <person name="Magnuson J."/>
            <person name="Mondo S."/>
            <person name="Nolan M."/>
            <person name="Ohm R."/>
            <person name="Pangilinan J."/>
            <person name="Park H.-J."/>
            <person name="Ramirez L."/>
            <person name="Alfaro M."/>
            <person name="Sun H."/>
            <person name="Tritt A."/>
            <person name="Yoshinaga Y."/>
            <person name="Zwiers L.-H."/>
            <person name="Turgeon B."/>
            <person name="Goodwin S."/>
            <person name="Spatafora J."/>
            <person name="Crous P."/>
            <person name="Grigoriev I."/>
        </authorList>
    </citation>
    <scope>NUCLEOTIDE SEQUENCE</scope>
    <source>
        <strain evidence="3">CBS 116435</strain>
    </source>
</reference>
<evidence type="ECO:0000313" key="4">
    <source>
        <dbReference type="Proteomes" id="UP000799441"/>
    </source>
</evidence>
<dbReference type="Pfam" id="PF06985">
    <property type="entry name" value="HET"/>
    <property type="match status" value="1"/>
</dbReference>
<accession>A0A9P4PYV1</accession>
<evidence type="ECO:0000259" key="2">
    <source>
        <dbReference type="Pfam" id="PF26640"/>
    </source>
</evidence>
<dbReference type="Pfam" id="PF26640">
    <property type="entry name" value="DUF8212"/>
    <property type="match status" value="1"/>
</dbReference>
<feature type="domain" description="DUF8212" evidence="2">
    <location>
        <begin position="224"/>
        <end position="275"/>
    </location>
</feature>
<name>A0A9P4PYV1_9PEZI</name>
<comment type="caution">
    <text evidence="3">The sequence shown here is derived from an EMBL/GenBank/DDBJ whole genome shotgun (WGS) entry which is preliminary data.</text>
</comment>
<evidence type="ECO:0000313" key="3">
    <source>
        <dbReference type="EMBL" id="KAF2716574.1"/>
    </source>
</evidence>
<evidence type="ECO:0000259" key="1">
    <source>
        <dbReference type="Pfam" id="PF06985"/>
    </source>
</evidence>
<feature type="domain" description="Heterokaryon incompatibility" evidence="1">
    <location>
        <begin position="27"/>
        <end position="113"/>
    </location>
</feature>
<dbReference type="OrthoDB" id="20872at2759"/>
<dbReference type="EMBL" id="MU003868">
    <property type="protein sequence ID" value="KAF2716574.1"/>
    <property type="molecule type" value="Genomic_DNA"/>
</dbReference>
<gene>
    <name evidence="3" type="ORF">K431DRAFT_289277</name>
</gene>
<dbReference type="Proteomes" id="UP000799441">
    <property type="component" value="Unassembled WGS sequence"/>
</dbReference>
<dbReference type="PANTHER" id="PTHR10622">
    <property type="entry name" value="HET DOMAIN-CONTAINING PROTEIN"/>
    <property type="match status" value="1"/>
</dbReference>
<dbReference type="AlphaFoldDB" id="A0A9P4PYV1"/>